<organism evidence="1 2">
    <name type="scientific">Pseudomonas putida</name>
    <name type="common">Arthrobacter siderocapsulatus</name>
    <dbReference type="NCBI Taxonomy" id="303"/>
    <lineage>
        <taxon>Bacteria</taxon>
        <taxon>Pseudomonadati</taxon>
        <taxon>Pseudomonadota</taxon>
        <taxon>Gammaproteobacteria</taxon>
        <taxon>Pseudomonadales</taxon>
        <taxon>Pseudomonadaceae</taxon>
        <taxon>Pseudomonas</taxon>
    </lineage>
</organism>
<name>A0A177SWB7_PSEPU</name>
<evidence type="ECO:0000313" key="2">
    <source>
        <dbReference type="Proteomes" id="UP000077752"/>
    </source>
</evidence>
<dbReference type="AlphaFoldDB" id="A0A177SWB7"/>
<evidence type="ECO:0000313" key="1">
    <source>
        <dbReference type="EMBL" id="OAI95099.1"/>
    </source>
</evidence>
<gene>
    <name evidence="1" type="ORF">AYO28_06215</name>
</gene>
<accession>A0A177SWB7</accession>
<proteinExistence type="predicted"/>
<dbReference type="RefSeq" id="WP_064301207.1">
    <property type="nucleotide sequence ID" value="NZ_LUCV01000003.1"/>
</dbReference>
<comment type="caution">
    <text evidence="1">The sequence shown here is derived from an EMBL/GenBank/DDBJ whole genome shotgun (WGS) entry which is preliminary data.</text>
</comment>
<dbReference type="EMBL" id="LUCV01000003">
    <property type="protein sequence ID" value="OAI95099.1"/>
    <property type="molecule type" value="Genomic_DNA"/>
</dbReference>
<reference evidence="1 2" key="1">
    <citation type="submission" date="2016-03" db="EMBL/GenBank/DDBJ databases">
        <title>Draft Genome Assembly of Pseudomonas putida strain CBF10-2.</title>
        <authorList>
            <person name="Iyer R.S."/>
            <person name="Damania A."/>
        </authorList>
    </citation>
    <scope>NUCLEOTIDE SEQUENCE [LARGE SCALE GENOMIC DNA]</scope>
    <source>
        <strain evidence="1 2">CBF10-2</strain>
    </source>
</reference>
<sequence>MKKLVPDPPPVLCVGPGLSHEEAVRRAAEHLKKAITAASSLPEPKTTRHRALLINALLDMKISKALLTVAMSESPVTVPV</sequence>
<dbReference type="Proteomes" id="UP000077752">
    <property type="component" value="Unassembled WGS sequence"/>
</dbReference>
<protein>
    <submittedName>
        <fullName evidence="1">Uncharacterized protein</fullName>
    </submittedName>
</protein>